<dbReference type="OrthoDB" id="3199616at2"/>
<dbReference type="STRING" id="469383.Cwoe_5482"/>
<feature type="coiled-coil region" evidence="3">
    <location>
        <begin position="873"/>
        <end position="903"/>
    </location>
</feature>
<dbReference type="InterPro" id="IPR050194">
    <property type="entry name" value="Glycosyltransferase_grp1"/>
</dbReference>
<dbReference type="PANTHER" id="PTHR45947:SF13">
    <property type="entry name" value="TRANSFERASE"/>
    <property type="match status" value="1"/>
</dbReference>
<protein>
    <recommendedName>
        <fullName evidence="4">Glycosyltransferase subfamily 4-like N-terminal domain-containing protein</fullName>
    </recommendedName>
</protein>
<evidence type="ECO:0000259" key="4">
    <source>
        <dbReference type="Pfam" id="PF13579"/>
    </source>
</evidence>
<keyword evidence="6" id="KW-1185">Reference proteome</keyword>
<dbReference type="Gene3D" id="3.90.550.10">
    <property type="entry name" value="Spore Coat Polysaccharide Biosynthesis Protein SpsA, Chain A"/>
    <property type="match status" value="1"/>
</dbReference>
<dbReference type="SUPFAM" id="SSF53756">
    <property type="entry name" value="UDP-Glycosyltransferase/glycogen phosphorylase"/>
    <property type="match status" value="1"/>
</dbReference>
<dbReference type="CDD" id="cd03801">
    <property type="entry name" value="GT4_PimA-like"/>
    <property type="match status" value="1"/>
</dbReference>
<dbReference type="Proteomes" id="UP000008229">
    <property type="component" value="Chromosome"/>
</dbReference>
<dbReference type="KEGG" id="cwo:Cwoe_5482"/>
<dbReference type="Pfam" id="PF13579">
    <property type="entry name" value="Glyco_trans_4_4"/>
    <property type="match status" value="1"/>
</dbReference>
<dbReference type="InterPro" id="IPR028098">
    <property type="entry name" value="Glyco_trans_4-like_N"/>
</dbReference>
<gene>
    <name evidence="5" type="ordered locus">Cwoe_5482</name>
</gene>
<feature type="domain" description="Glycosyltransferase subfamily 4-like N-terminal" evidence="4">
    <location>
        <begin position="159"/>
        <end position="341"/>
    </location>
</feature>
<keyword evidence="3" id="KW-0175">Coiled coil</keyword>
<proteinExistence type="predicted"/>
<dbReference type="EMBL" id="CP001854">
    <property type="protein sequence ID" value="ADB53887.1"/>
    <property type="molecule type" value="Genomic_DNA"/>
</dbReference>
<dbReference type="Pfam" id="PF13692">
    <property type="entry name" value="Glyco_trans_1_4"/>
    <property type="match status" value="1"/>
</dbReference>
<sequence>MTWDEPLEIARRLAIRLDTPLQRWPEPGEADGGVLLVADAQLDDVPAERLAGAGAVLVAGAAGSAVSAALVALGARVAAHGLDVAFSSFATTPGTDGAPIDVGLVVAAPAGDVRVRELLAAGPHALTLDAAVDVAAVSPTAPPARVCVVSFEVSGMTGGGIGTASTSLAESLARSGHDVTLLFTGWQNAGGGEQNEQWRRHYAERDVRLEIVRAPGVQTVGNPHFPARSAYEVYCWLHQAPPFDVVHLPENMGHGAYAQLAKRQGRAFVQTTFVVGTHGPTRWAAEANRVALTREEFLVNEALEHTSVALADVLLGPSRYLHDYLRERDWTLPARVHVQPYAVPAAVRARRIAEIPAAVHARVAAADGRSTAGEAAGLPDEIVFFGRLETRKGVATLCDALDRLAETDDVPPFSVTFLGPVAEVLGQRADSYIAARAERWPWSCQVVSDRDQQGAAEYLGRPGVLAVMPSTVDNAPNTVSEAIALGIPLVAGRTGGTGELVAAEQRDDHMFGAPDDTVLLPLPLTSAPPAPEAGPLAELLLRRLTRTVEPARPASTSAAVDAAYDRWHRAVRHANDTGAGTDRGAQELPALAVCILFDGDDALLGAQLDVLAADDAEVELVVADVRQDPREPIEAAVERGLPVVQPRRPGHAAEARAAAVAATRGELVAIVPPGDVPLPPFADVLRSVAAATDADVYACVVLDEVPRDADADDAEASTRDALVHAFVPLSGPPLAGLTHPLFSAGPYAIRRAALTQLGGFAADARGEEADHELLNRAAATGLRLEVVSEPLAAKRRADAWSALRAGPQEPAGLPYDAEQWLRVERPLAREADAAADLVGLLRGTRGEADRLQAVLAEQQHVYEGRLAEQRIWIDDLEQKVADFRKLEAELLAEAKRLRALTEEMSQSAAQLTVRTLRNAGRRAAGRLRR</sequence>
<dbReference type="eggNOG" id="COG1215">
    <property type="taxonomic scope" value="Bacteria"/>
</dbReference>
<keyword evidence="2" id="KW-0808">Transferase</keyword>
<dbReference type="Gene3D" id="3.40.50.2000">
    <property type="entry name" value="Glycogen Phosphorylase B"/>
    <property type="match status" value="2"/>
</dbReference>
<name>D3EZP9_CONWI</name>
<reference evidence="5 6" key="1">
    <citation type="journal article" date="2010" name="Stand. Genomic Sci.">
        <title>Complete genome sequence of Conexibacter woesei type strain (ID131577).</title>
        <authorList>
            <person name="Pukall R."/>
            <person name="Lapidus A."/>
            <person name="Glavina Del Rio T."/>
            <person name="Copeland A."/>
            <person name="Tice H."/>
            <person name="Cheng J.-F."/>
            <person name="Lucas S."/>
            <person name="Chen F."/>
            <person name="Nolan M."/>
            <person name="Bruce D."/>
            <person name="Goodwin L."/>
            <person name="Pitluck S."/>
            <person name="Mavromatis K."/>
            <person name="Ivanova N."/>
            <person name="Ovchinnikova G."/>
            <person name="Pati A."/>
            <person name="Chen A."/>
            <person name="Palaniappan K."/>
            <person name="Land M."/>
            <person name="Hauser L."/>
            <person name="Chang Y.-J."/>
            <person name="Jeffries C.D."/>
            <person name="Chain P."/>
            <person name="Meincke L."/>
            <person name="Sims D."/>
            <person name="Brettin T."/>
            <person name="Detter J.C."/>
            <person name="Rohde M."/>
            <person name="Goeker M."/>
            <person name="Bristow J."/>
            <person name="Eisen J.A."/>
            <person name="Markowitz V."/>
            <person name="Kyrpides N.C."/>
            <person name="Klenk H.-P."/>
            <person name="Hugenholtz P."/>
        </authorList>
    </citation>
    <scope>NUCLEOTIDE SEQUENCE [LARGE SCALE GENOMIC DNA]</scope>
    <source>
        <strain evidence="6">DSM 14684 / CIP 108061 / JCM 11494 / NBRC 100937 / ID131577</strain>
    </source>
</reference>
<dbReference type="eggNOG" id="COG0438">
    <property type="taxonomic scope" value="Bacteria"/>
</dbReference>
<dbReference type="PANTHER" id="PTHR45947">
    <property type="entry name" value="SULFOQUINOVOSYL TRANSFERASE SQD2"/>
    <property type="match status" value="1"/>
</dbReference>
<dbReference type="HOGENOM" id="CLU_314679_0_0_11"/>
<dbReference type="RefSeq" id="WP_012936938.1">
    <property type="nucleotide sequence ID" value="NC_013739.1"/>
</dbReference>
<organism evidence="5 6">
    <name type="scientific">Conexibacter woesei (strain DSM 14684 / CCUG 47730 / CIP 108061 / JCM 11494 / NBRC 100937 / ID131577)</name>
    <dbReference type="NCBI Taxonomy" id="469383"/>
    <lineage>
        <taxon>Bacteria</taxon>
        <taxon>Bacillati</taxon>
        <taxon>Actinomycetota</taxon>
        <taxon>Thermoleophilia</taxon>
        <taxon>Solirubrobacterales</taxon>
        <taxon>Conexibacteraceae</taxon>
        <taxon>Conexibacter</taxon>
    </lineage>
</organism>
<evidence type="ECO:0000313" key="6">
    <source>
        <dbReference type="Proteomes" id="UP000008229"/>
    </source>
</evidence>
<dbReference type="GO" id="GO:0016757">
    <property type="term" value="F:glycosyltransferase activity"/>
    <property type="evidence" value="ECO:0007669"/>
    <property type="project" value="UniProtKB-KW"/>
</dbReference>
<dbReference type="SUPFAM" id="SSF53448">
    <property type="entry name" value="Nucleotide-diphospho-sugar transferases"/>
    <property type="match status" value="1"/>
</dbReference>
<reference evidence="6" key="2">
    <citation type="submission" date="2010-01" db="EMBL/GenBank/DDBJ databases">
        <title>The complete genome of Conexibacter woesei DSM 14684.</title>
        <authorList>
            <consortium name="US DOE Joint Genome Institute (JGI-PGF)"/>
            <person name="Lucas S."/>
            <person name="Copeland A."/>
            <person name="Lapidus A."/>
            <person name="Glavina del Rio T."/>
            <person name="Dalin E."/>
            <person name="Tice H."/>
            <person name="Bruce D."/>
            <person name="Goodwin L."/>
            <person name="Pitluck S."/>
            <person name="Kyrpides N."/>
            <person name="Mavromatis K."/>
            <person name="Ivanova N."/>
            <person name="Mikhailova N."/>
            <person name="Chertkov O."/>
            <person name="Brettin T."/>
            <person name="Detter J.C."/>
            <person name="Han C."/>
            <person name="Larimer F."/>
            <person name="Land M."/>
            <person name="Hauser L."/>
            <person name="Markowitz V."/>
            <person name="Cheng J.-F."/>
            <person name="Hugenholtz P."/>
            <person name="Woyke T."/>
            <person name="Wu D."/>
            <person name="Pukall R."/>
            <person name="Steenblock K."/>
            <person name="Schneider S."/>
            <person name="Klenk H.-P."/>
            <person name="Eisen J.A."/>
        </authorList>
    </citation>
    <scope>NUCLEOTIDE SEQUENCE [LARGE SCALE GENOMIC DNA]</scope>
    <source>
        <strain evidence="6">DSM 14684 / CIP 108061 / JCM 11494 / NBRC 100937 / ID131577</strain>
    </source>
</reference>
<evidence type="ECO:0000256" key="2">
    <source>
        <dbReference type="ARBA" id="ARBA00022679"/>
    </source>
</evidence>
<evidence type="ECO:0000256" key="3">
    <source>
        <dbReference type="SAM" id="Coils"/>
    </source>
</evidence>
<dbReference type="GO" id="GO:1901137">
    <property type="term" value="P:carbohydrate derivative biosynthetic process"/>
    <property type="evidence" value="ECO:0007669"/>
    <property type="project" value="UniProtKB-ARBA"/>
</dbReference>
<keyword evidence="1" id="KW-0328">Glycosyltransferase</keyword>
<dbReference type="InterPro" id="IPR029044">
    <property type="entry name" value="Nucleotide-diphossugar_trans"/>
</dbReference>
<dbReference type="AlphaFoldDB" id="D3EZP9"/>
<accession>D3EZP9</accession>
<dbReference type="CAZy" id="GT4">
    <property type="family name" value="Glycosyltransferase Family 4"/>
</dbReference>
<evidence type="ECO:0000256" key="1">
    <source>
        <dbReference type="ARBA" id="ARBA00022676"/>
    </source>
</evidence>
<evidence type="ECO:0000313" key="5">
    <source>
        <dbReference type="EMBL" id="ADB53887.1"/>
    </source>
</evidence>